<dbReference type="InterPro" id="IPR050261">
    <property type="entry name" value="FrsA_esterase"/>
</dbReference>
<comment type="similarity">
    <text evidence="1">Belongs to the AB hydrolase superfamily.</text>
</comment>
<gene>
    <name evidence="5" type="ORF">AB0C36_17240</name>
</gene>
<dbReference type="PANTHER" id="PTHR22946:SF9">
    <property type="entry name" value="POLYKETIDE TRANSFERASE AF380"/>
    <property type="match status" value="1"/>
</dbReference>
<evidence type="ECO:0000256" key="2">
    <source>
        <dbReference type="ARBA" id="ARBA00022801"/>
    </source>
</evidence>
<reference evidence="5 6" key="1">
    <citation type="submission" date="2024-06" db="EMBL/GenBank/DDBJ databases">
        <title>The Natural Products Discovery Center: Release of the First 8490 Sequenced Strains for Exploring Actinobacteria Biosynthetic Diversity.</title>
        <authorList>
            <person name="Kalkreuter E."/>
            <person name="Kautsar S.A."/>
            <person name="Yang D."/>
            <person name="Bader C.D."/>
            <person name="Teijaro C.N."/>
            <person name="Fluegel L."/>
            <person name="Davis C.M."/>
            <person name="Simpson J.R."/>
            <person name="Lauterbach L."/>
            <person name="Steele A.D."/>
            <person name="Gui C."/>
            <person name="Meng S."/>
            <person name="Li G."/>
            <person name="Viehrig K."/>
            <person name="Ye F."/>
            <person name="Su P."/>
            <person name="Kiefer A.F."/>
            <person name="Nichols A."/>
            <person name="Cepeda A.J."/>
            <person name="Yan W."/>
            <person name="Fan B."/>
            <person name="Jiang Y."/>
            <person name="Adhikari A."/>
            <person name="Zheng C.-J."/>
            <person name="Schuster L."/>
            <person name="Cowan T.M."/>
            <person name="Smanski M.J."/>
            <person name="Chevrette M.G."/>
            <person name="De Carvalho L.P.S."/>
            <person name="Shen B."/>
        </authorList>
    </citation>
    <scope>NUCLEOTIDE SEQUENCE [LARGE SCALE GENOMIC DNA]</scope>
    <source>
        <strain evidence="5 6">NPDC048946</strain>
    </source>
</reference>
<keyword evidence="2 5" id="KW-0378">Hydrolase</keyword>
<feature type="domain" description="Xaa-Pro dipeptidyl-peptidase C-terminal" evidence="4">
    <location>
        <begin position="308"/>
        <end position="534"/>
    </location>
</feature>
<keyword evidence="3" id="KW-0732">Signal</keyword>
<dbReference type="SMART" id="SM00939">
    <property type="entry name" value="PepX_C"/>
    <property type="match status" value="1"/>
</dbReference>
<dbReference type="Gene3D" id="2.60.120.260">
    <property type="entry name" value="Galactose-binding domain-like"/>
    <property type="match status" value="1"/>
</dbReference>
<dbReference type="Gene3D" id="3.40.50.1820">
    <property type="entry name" value="alpha/beta hydrolase"/>
    <property type="match status" value="1"/>
</dbReference>
<name>A0ABV3DIH3_9ACTN</name>
<evidence type="ECO:0000313" key="5">
    <source>
        <dbReference type="EMBL" id="MEU8135252.1"/>
    </source>
</evidence>
<organism evidence="5 6">
    <name type="scientific">Streptodolium elevatio</name>
    <dbReference type="NCBI Taxonomy" id="3157996"/>
    <lineage>
        <taxon>Bacteria</taxon>
        <taxon>Bacillati</taxon>
        <taxon>Actinomycetota</taxon>
        <taxon>Actinomycetes</taxon>
        <taxon>Kitasatosporales</taxon>
        <taxon>Streptomycetaceae</taxon>
        <taxon>Streptodolium</taxon>
    </lineage>
</organism>
<accession>A0ABV3DIH3</accession>
<dbReference type="Pfam" id="PF08530">
    <property type="entry name" value="PepX_C"/>
    <property type="match status" value="1"/>
</dbReference>
<dbReference type="SUPFAM" id="SSF49785">
    <property type="entry name" value="Galactose-binding domain-like"/>
    <property type="match status" value="1"/>
</dbReference>
<dbReference type="RefSeq" id="WP_358354811.1">
    <property type="nucleotide sequence ID" value="NZ_JBEZFP010000039.1"/>
</dbReference>
<dbReference type="SUPFAM" id="SSF53474">
    <property type="entry name" value="alpha/beta-Hydrolases"/>
    <property type="match status" value="1"/>
</dbReference>
<evidence type="ECO:0000313" key="6">
    <source>
        <dbReference type="Proteomes" id="UP001551482"/>
    </source>
</evidence>
<dbReference type="Proteomes" id="UP001551482">
    <property type="component" value="Unassembled WGS sequence"/>
</dbReference>
<dbReference type="InterPro" id="IPR029058">
    <property type="entry name" value="AB_hydrolase_fold"/>
</dbReference>
<dbReference type="InterPro" id="IPR008979">
    <property type="entry name" value="Galactose-bd-like_sf"/>
</dbReference>
<protein>
    <submittedName>
        <fullName evidence="5">CocE/NonD family hydrolase</fullName>
    </submittedName>
</protein>
<sequence length="540" mass="56900">MSSGKVPRARTVRSRLAVVLAVLAALLVPGVGAAPQAAAAGPAFRFVDVPVAPGVVLKANVFVPAGADAAHRAPVVVLPASWSMPQIEYVAQAKQLAENGYIALSYTARGFWLSGGEIGVAGPDDVADVSRMIDWALANTPADPARIGTVGVSYGAGLGLLAAGHDPRIKTVAALSGWADLVDSIYAGQTQHIQSAAGLAVAGYVTGRPSDEFGQFLVDFLTTANVPELIAWANVRSPATYLDRINANGPAVMLANAWGDSIFPPNQLAEFYEKLTVPKRLEFRPGDHATPEIPGLAGLPNDTWANTRAWLDHHLKGVDNGIDRQPPVQIKPRIEGGYEGYADWADLTGSRLNLRLGDNGWSRTGPLAPSAGTGWTTPIGTNIDSGANGGVIFLTNLVEEYLRIPPMVSVPLLPRAVAAVWQSDRLASESQVRGTTSLHVTVNPSASAGTFVAYLYDVDSLGVGKLVTHMPYTFFGKQAGRPFAADLDLLATAYDVPAGHRLALVIDTVDPLYIEQNPAFSTLAFGSPSADPSWISVPLR</sequence>
<feature type="signal peptide" evidence="3">
    <location>
        <begin position="1"/>
        <end position="33"/>
    </location>
</feature>
<dbReference type="InterPro" id="IPR000383">
    <property type="entry name" value="Xaa-Pro-like_dom"/>
</dbReference>
<feature type="chain" id="PRO_5046043393" evidence="3">
    <location>
        <begin position="34"/>
        <end position="540"/>
    </location>
</feature>
<evidence type="ECO:0000256" key="3">
    <source>
        <dbReference type="SAM" id="SignalP"/>
    </source>
</evidence>
<evidence type="ECO:0000259" key="4">
    <source>
        <dbReference type="SMART" id="SM00939"/>
    </source>
</evidence>
<dbReference type="PANTHER" id="PTHR22946">
    <property type="entry name" value="DIENELACTONE HYDROLASE DOMAIN-CONTAINING PROTEIN-RELATED"/>
    <property type="match status" value="1"/>
</dbReference>
<proteinExistence type="inferred from homology"/>
<evidence type="ECO:0000256" key="1">
    <source>
        <dbReference type="ARBA" id="ARBA00008645"/>
    </source>
</evidence>
<dbReference type="GO" id="GO:0016787">
    <property type="term" value="F:hydrolase activity"/>
    <property type="evidence" value="ECO:0007669"/>
    <property type="project" value="UniProtKB-KW"/>
</dbReference>
<keyword evidence="6" id="KW-1185">Reference proteome</keyword>
<dbReference type="InterPro" id="IPR013736">
    <property type="entry name" value="Xaa-Pro_dipept_C"/>
</dbReference>
<dbReference type="EMBL" id="JBEZFP010000039">
    <property type="protein sequence ID" value="MEU8135252.1"/>
    <property type="molecule type" value="Genomic_DNA"/>
</dbReference>
<comment type="caution">
    <text evidence="5">The sequence shown here is derived from an EMBL/GenBank/DDBJ whole genome shotgun (WGS) entry which is preliminary data.</text>
</comment>
<dbReference type="Pfam" id="PF02129">
    <property type="entry name" value="Peptidase_S15"/>
    <property type="match status" value="1"/>
</dbReference>